<dbReference type="SUPFAM" id="SSF55073">
    <property type="entry name" value="Nucleotide cyclase"/>
    <property type="match status" value="1"/>
</dbReference>
<dbReference type="PANTHER" id="PTHR45138:SF9">
    <property type="entry name" value="DIGUANYLATE CYCLASE DGCM-RELATED"/>
    <property type="match status" value="1"/>
</dbReference>
<dbReference type="InterPro" id="IPR000160">
    <property type="entry name" value="GGDEF_dom"/>
</dbReference>
<dbReference type="KEGG" id="maes:Ga0123461_1736"/>
<keyword evidence="3" id="KW-0472">Membrane</keyword>
<dbReference type="Gene3D" id="3.30.70.270">
    <property type="match status" value="1"/>
</dbReference>
<proteinExistence type="predicted"/>
<feature type="transmembrane region" description="Helical" evidence="3">
    <location>
        <begin position="388"/>
        <end position="405"/>
    </location>
</feature>
<keyword evidence="6" id="KW-1185">Reference proteome</keyword>
<feature type="transmembrane region" description="Helical" evidence="3">
    <location>
        <begin position="202"/>
        <end position="226"/>
    </location>
</feature>
<feature type="transmembrane region" description="Helical" evidence="3">
    <location>
        <begin position="233"/>
        <end position="255"/>
    </location>
</feature>
<sequence>MITRSAPWMEPSSKAQKNALSLPVLLSFVFAMLSLICSSEAQATPTLQLETTQHSYPLGNRVEYLEDRSGQLDISSIRQQPEMAWQKHSQTVPSFGFSQSAYWFRINLEASELQDRLLEIDHPLLDEVSLYLFAGEQLLQEFQTGDSRPYVERPLKHRGFVFPLTVSPAGQLNLYLRVKSSGAVQVPMTLWSEEAYHARDEIVMSAIGIYFGVILSLLLYNLFLFIRVYEPAYIYYVLYVLMFGLFIAGLTGWGYKFLWPEAAAFQQYGLAIFITTGGIFVCRFVHYFLDLKNNAPRAGQLLTGIVLILIALLALLPFTSYHLIVQGALVMIIVTSLTALYCGAMLWRNGEAMARYFTIAWSAFLIAVILASLEKLGVLPRTFWGETFLPIGMALEVILLSLALGDRINSEKQQRIQAQEHVIRVQEKHQEELEMKVEERTIDLEKANAKLHLLATTDGLTEIFNRRHFLERGMHDLKIASRYNRPIAVIMLDIDHFKAVNDTYGHDAGDQVLKHLVSTCNSIKRETDIIGRLGGEEFGILLLETSAAAAHEVAERLRRAIEISPVDYEGTSITVTASIGLCTLEGKKQRLSVEDMLKVADKALYQAKESGRNRVVMLLGNA</sequence>
<dbReference type="PANTHER" id="PTHR45138">
    <property type="entry name" value="REGULATORY COMPONENTS OF SENSORY TRANSDUCTION SYSTEM"/>
    <property type="match status" value="1"/>
</dbReference>
<dbReference type="InterPro" id="IPR050469">
    <property type="entry name" value="Diguanylate_Cyclase"/>
</dbReference>
<dbReference type="InterPro" id="IPR011622">
    <property type="entry name" value="7TMR_DISM_rcpt_extracell_dom2"/>
</dbReference>
<dbReference type="OrthoDB" id="5289013at2"/>
<dbReference type="CDD" id="cd01949">
    <property type="entry name" value="GGDEF"/>
    <property type="match status" value="1"/>
</dbReference>
<evidence type="ECO:0000313" key="6">
    <source>
        <dbReference type="Proteomes" id="UP000231701"/>
    </source>
</evidence>
<dbReference type="GO" id="GO:0043709">
    <property type="term" value="P:cell adhesion involved in single-species biofilm formation"/>
    <property type="evidence" value="ECO:0007669"/>
    <property type="project" value="TreeGrafter"/>
</dbReference>
<dbReference type="PROSITE" id="PS50887">
    <property type="entry name" value="GGDEF"/>
    <property type="match status" value="1"/>
</dbReference>
<protein>
    <recommendedName>
        <fullName evidence="1">diguanylate cyclase</fullName>
        <ecNumber evidence="1">2.7.7.65</ecNumber>
    </recommendedName>
</protein>
<dbReference type="InterPro" id="IPR029787">
    <property type="entry name" value="Nucleotide_cyclase"/>
</dbReference>
<dbReference type="Gene3D" id="2.60.40.2380">
    <property type="match status" value="1"/>
</dbReference>
<accession>A0A2K8L1Q4</accession>
<reference evidence="5 6" key="1">
    <citation type="submission" date="2016-12" db="EMBL/GenBank/DDBJ databases">
        <title>Isolation and genomic insights into novel planktonic Zetaproteobacteria from stratified waters of the Chesapeake Bay.</title>
        <authorList>
            <person name="McAllister S.M."/>
            <person name="Kato S."/>
            <person name="Chan C.S."/>
            <person name="Chiu B.K."/>
            <person name="Field E.K."/>
        </authorList>
    </citation>
    <scope>NUCLEOTIDE SEQUENCE [LARGE SCALE GENOMIC DNA]</scope>
    <source>
        <strain evidence="5 6">CP-5</strain>
    </source>
</reference>
<dbReference type="GO" id="GO:0052621">
    <property type="term" value="F:diguanylate cyclase activity"/>
    <property type="evidence" value="ECO:0007669"/>
    <property type="project" value="UniProtKB-EC"/>
</dbReference>
<dbReference type="InterPro" id="IPR043128">
    <property type="entry name" value="Rev_trsase/Diguanyl_cyclase"/>
</dbReference>
<evidence type="ECO:0000256" key="2">
    <source>
        <dbReference type="ARBA" id="ARBA00034247"/>
    </source>
</evidence>
<dbReference type="AlphaFoldDB" id="A0A2K8L1Q4"/>
<comment type="catalytic activity">
    <reaction evidence="2">
        <text>2 GTP = 3',3'-c-di-GMP + 2 diphosphate</text>
        <dbReference type="Rhea" id="RHEA:24898"/>
        <dbReference type="ChEBI" id="CHEBI:33019"/>
        <dbReference type="ChEBI" id="CHEBI:37565"/>
        <dbReference type="ChEBI" id="CHEBI:58805"/>
        <dbReference type="EC" id="2.7.7.65"/>
    </reaction>
</comment>
<dbReference type="RefSeq" id="WP_100277956.1">
    <property type="nucleotide sequence ID" value="NZ_CP018799.1"/>
</dbReference>
<evidence type="ECO:0000256" key="3">
    <source>
        <dbReference type="SAM" id="Phobius"/>
    </source>
</evidence>
<dbReference type="FunFam" id="3.30.70.270:FF:000001">
    <property type="entry name" value="Diguanylate cyclase domain protein"/>
    <property type="match status" value="1"/>
</dbReference>
<feature type="transmembrane region" description="Helical" evidence="3">
    <location>
        <begin position="324"/>
        <end position="347"/>
    </location>
</feature>
<dbReference type="Pfam" id="PF07696">
    <property type="entry name" value="7TMR-DISMED2"/>
    <property type="match status" value="1"/>
</dbReference>
<dbReference type="SMART" id="SM00267">
    <property type="entry name" value="GGDEF"/>
    <property type="match status" value="1"/>
</dbReference>
<dbReference type="EMBL" id="CP018799">
    <property type="protein sequence ID" value="ATX80149.1"/>
    <property type="molecule type" value="Genomic_DNA"/>
</dbReference>
<organism evidence="5 6">
    <name type="scientific">Mariprofundus aestuarium</name>
    <dbReference type="NCBI Taxonomy" id="1921086"/>
    <lineage>
        <taxon>Bacteria</taxon>
        <taxon>Pseudomonadati</taxon>
        <taxon>Pseudomonadota</taxon>
        <taxon>Candidatius Mariprofundia</taxon>
        <taxon>Mariprofundales</taxon>
        <taxon>Mariprofundaceae</taxon>
        <taxon>Mariprofundus</taxon>
    </lineage>
</organism>
<dbReference type="Proteomes" id="UP000231701">
    <property type="component" value="Chromosome"/>
</dbReference>
<feature type="transmembrane region" description="Helical" evidence="3">
    <location>
        <begin position="354"/>
        <end position="373"/>
    </location>
</feature>
<dbReference type="GO" id="GO:0005886">
    <property type="term" value="C:plasma membrane"/>
    <property type="evidence" value="ECO:0007669"/>
    <property type="project" value="TreeGrafter"/>
</dbReference>
<dbReference type="Pfam" id="PF07695">
    <property type="entry name" value="7TMR-DISM_7TM"/>
    <property type="match status" value="1"/>
</dbReference>
<dbReference type="GO" id="GO:1902201">
    <property type="term" value="P:negative regulation of bacterial-type flagellum-dependent cell motility"/>
    <property type="evidence" value="ECO:0007669"/>
    <property type="project" value="TreeGrafter"/>
</dbReference>
<dbReference type="NCBIfam" id="TIGR00254">
    <property type="entry name" value="GGDEF"/>
    <property type="match status" value="1"/>
</dbReference>
<name>A0A2K8L1Q4_MARES</name>
<evidence type="ECO:0000313" key="5">
    <source>
        <dbReference type="EMBL" id="ATX80149.1"/>
    </source>
</evidence>
<keyword evidence="3" id="KW-0812">Transmembrane</keyword>
<gene>
    <name evidence="5" type="ORF">Ga0123461_1736</name>
</gene>
<feature type="domain" description="GGDEF" evidence="4">
    <location>
        <begin position="485"/>
        <end position="620"/>
    </location>
</feature>
<feature type="transmembrane region" description="Helical" evidence="3">
    <location>
        <begin position="301"/>
        <end position="318"/>
    </location>
</feature>
<evidence type="ECO:0000256" key="1">
    <source>
        <dbReference type="ARBA" id="ARBA00012528"/>
    </source>
</evidence>
<dbReference type="Pfam" id="PF00990">
    <property type="entry name" value="GGDEF"/>
    <property type="match status" value="1"/>
</dbReference>
<feature type="transmembrane region" description="Helical" evidence="3">
    <location>
        <begin position="267"/>
        <end position="289"/>
    </location>
</feature>
<keyword evidence="3" id="KW-1133">Transmembrane helix</keyword>
<dbReference type="InterPro" id="IPR011623">
    <property type="entry name" value="7TMR_DISM_rcpt_extracell_dom1"/>
</dbReference>
<evidence type="ECO:0000259" key="4">
    <source>
        <dbReference type="PROSITE" id="PS50887"/>
    </source>
</evidence>
<dbReference type="EC" id="2.7.7.65" evidence="1"/>